<sequence>MAGHEADPQQRIAVRAFERFVAYFVAHSYAFVAPAGMLRGPGPAGKYALLTFGDGCGTDRLALNILRRWGVPRACYC</sequence>
<gene>
    <name evidence="1" type="ORF">BEN49_07005</name>
</gene>
<evidence type="ECO:0000313" key="1">
    <source>
        <dbReference type="EMBL" id="OGX90301.1"/>
    </source>
</evidence>
<keyword evidence="2" id="KW-1185">Reference proteome</keyword>
<dbReference type="AlphaFoldDB" id="A0A1G1THE9"/>
<dbReference type="EMBL" id="MDZA01000166">
    <property type="protein sequence ID" value="OGX90301.1"/>
    <property type="molecule type" value="Genomic_DNA"/>
</dbReference>
<dbReference type="Proteomes" id="UP000177506">
    <property type="component" value="Unassembled WGS sequence"/>
</dbReference>
<name>A0A1G1THE9_9BACT</name>
<protein>
    <submittedName>
        <fullName evidence="1">Uncharacterized protein</fullName>
    </submittedName>
</protein>
<reference evidence="1 2" key="1">
    <citation type="submission" date="2016-08" db="EMBL/GenBank/DDBJ databases">
        <title>Hymenobacter coccineus sp. nov., Hymenobacter lapidarius sp. nov. and Hymenobacter glacialis sp. nov., isolated from Antarctic soil.</title>
        <authorList>
            <person name="Sedlacek I."/>
            <person name="Kralova S."/>
            <person name="Kyrova K."/>
            <person name="Maslanova I."/>
            <person name="Stankova E."/>
            <person name="Vrbovska V."/>
            <person name="Nemec M."/>
            <person name="Bartak M."/>
            <person name="Svec P."/>
            <person name="Busse H.-J."/>
            <person name="Pantucek R."/>
        </authorList>
    </citation>
    <scope>NUCLEOTIDE SEQUENCE [LARGE SCALE GENOMIC DNA]</scope>
    <source>
        <strain evidence="1 2">CCM 8649</strain>
    </source>
</reference>
<evidence type="ECO:0000313" key="2">
    <source>
        <dbReference type="Proteomes" id="UP000177506"/>
    </source>
</evidence>
<proteinExistence type="predicted"/>
<organism evidence="1 2">
    <name type="scientific">Hymenobacter coccineus</name>
    <dbReference type="NCBI Taxonomy" id="1908235"/>
    <lineage>
        <taxon>Bacteria</taxon>
        <taxon>Pseudomonadati</taxon>
        <taxon>Bacteroidota</taxon>
        <taxon>Cytophagia</taxon>
        <taxon>Cytophagales</taxon>
        <taxon>Hymenobacteraceae</taxon>
        <taxon>Hymenobacter</taxon>
    </lineage>
</organism>
<dbReference type="OrthoDB" id="9778320at2"/>
<accession>A0A1G1THE9</accession>
<dbReference type="RefSeq" id="WP_070743279.1">
    <property type="nucleotide sequence ID" value="NZ_MDZA01000166.1"/>
</dbReference>
<comment type="caution">
    <text evidence="1">The sequence shown here is derived from an EMBL/GenBank/DDBJ whole genome shotgun (WGS) entry which is preliminary data.</text>
</comment>